<sequence length="98" mass="11728">LGRLSHAYEVYPFIFIAIIWFGSVIVIGWWSWWKAEVHADKRASPMSWKHLRDDYYKRNTVLFDWDGRTHRRLPIMEKLQDEMLEASEKRSKAKTGSS</sequence>
<feature type="transmembrane region" description="Helical" evidence="1">
    <location>
        <begin position="12"/>
        <end position="32"/>
    </location>
</feature>
<evidence type="ECO:0000313" key="2">
    <source>
        <dbReference type="Proteomes" id="UP000050794"/>
    </source>
</evidence>
<proteinExistence type="predicted"/>
<evidence type="ECO:0000313" key="3">
    <source>
        <dbReference type="WBParaSite" id="TCNE_0000402301-mRNA-1"/>
    </source>
</evidence>
<dbReference type="WBParaSite" id="TCNE_0000402301-mRNA-1">
    <property type="protein sequence ID" value="TCNE_0000402301-mRNA-1"/>
    <property type="gene ID" value="TCNE_0000402301"/>
</dbReference>
<keyword evidence="2" id="KW-1185">Reference proteome</keyword>
<protein>
    <submittedName>
        <fullName evidence="3">Cytochrome c oxidase accessory protein CcoG</fullName>
    </submittedName>
</protein>
<dbReference type="Proteomes" id="UP000050794">
    <property type="component" value="Unassembled WGS sequence"/>
</dbReference>
<dbReference type="AlphaFoldDB" id="A0A183U6A3"/>
<accession>A0A183U6A3</accession>
<evidence type="ECO:0000256" key="1">
    <source>
        <dbReference type="SAM" id="Phobius"/>
    </source>
</evidence>
<keyword evidence="1" id="KW-1133">Transmembrane helix</keyword>
<name>A0A183U6A3_TOXCA</name>
<organism evidence="2 3">
    <name type="scientific">Toxocara canis</name>
    <name type="common">Canine roundworm</name>
    <dbReference type="NCBI Taxonomy" id="6265"/>
    <lineage>
        <taxon>Eukaryota</taxon>
        <taxon>Metazoa</taxon>
        <taxon>Ecdysozoa</taxon>
        <taxon>Nematoda</taxon>
        <taxon>Chromadorea</taxon>
        <taxon>Rhabditida</taxon>
        <taxon>Spirurina</taxon>
        <taxon>Ascaridomorpha</taxon>
        <taxon>Ascaridoidea</taxon>
        <taxon>Toxocaridae</taxon>
        <taxon>Toxocara</taxon>
    </lineage>
</organism>
<keyword evidence="1" id="KW-0472">Membrane</keyword>
<reference evidence="3" key="1">
    <citation type="submission" date="2016-06" db="UniProtKB">
        <authorList>
            <consortium name="WormBaseParasite"/>
        </authorList>
    </citation>
    <scope>IDENTIFICATION</scope>
</reference>
<keyword evidence="1" id="KW-0812">Transmembrane</keyword>